<feature type="transmembrane region" description="Helical" evidence="7">
    <location>
        <begin position="30"/>
        <end position="47"/>
    </location>
</feature>
<name>A0A2V4EC66_9GAMM</name>
<keyword evidence="6 7" id="KW-0472">Membrane</keyword>
<feature type="domain" description="Sulfatase N-terminal" evidence="8">
    <location>
        <begin position="223"/>
        <end position="487"/>
    </location>
</feature>
<dbReference type="Proteomes" id="UP000247483">
    <property type="component" value="Unassembled WGS sequence"/>
</dbReference>
<comment type="caution">
    <text evidence="9">The sequence shown here is derived from an EMBL/GenBank/DDBJ whole genome shotgun (WGS) entry which is preliminary data.</text>
</comment>
<keyword evidence="3" id="KW-0808">Transferase</keyword>
<evidence type="ECO:0000256" key="2">
    <source>
        <dbReference type="ARBA" id="ARBA00022475"/>
    </source>
</evidence>
<keyword evidence="4 7" id="KW-0812">Transmembrane</keyword>
<dbReference type="Gene3D" id="3.40.720.10">
    <property type="entry name" value="Alkaline Phosphatase, subunit A"/>
    <property type="match status" value="1"/>
</dbReference>
<dbReference type="SUPFAM" id="SSF53649">
    <property type="entry name" value="Alkaline phosphatase-like"/>
    <property type="match status" value="1"/>
</dbReference>
<dbReference type="InterPro" id="IPR058130">
    <property type="entry name" value="PEA_transf_C"/>
</dbReference>
<evidence type="ECO:0000256" key="4">
    <source>
        <dbReference type="ARBA" id="ARBA00022692"/>
    </source>
</evidence>
<proteinExistence type="predicted"/>
<dbReference type="Pfam" id="PF00884">
    <property type="entry name" value="Sulfatase"/>
    <property type="match status" value="1"/>
</dbReference>
<evidence type="ECO:0000259" key="8">
    <source>
        <dbReference type="Pfam" id="PF00884"/>
    </source>
</evidence>
<keyword evidence="2" id="KW-1003">Cell membrane</keyword>
<evidence type="ECO:0000256" key="7">
    <source>
        <dbReference type="SAM" id="Phobius"/>
    </source>
</evidence>
<feature type="transmembrane region" description="Helical" evidence="7">
    <location>
        <begin position="95"/>
        <end position="117"/>
    </location>
</feature>
<evidence type="ECO:0000313" key="10">
    <source>
        <dbReference type="Proteomes" id="UP000247483"/>
    </source>
</evidence>
<dbReference type="AlphaFoldDB" id="A0A2V4EC66"/>
<evidence type="ECO:0000256" key="3">
    <source>
        <dbReference type="ARBA" id="ARBA00022679"/>
    </source>
</evidence>
<sequence length="521" mass="60877">MKKQNILIFIYFAIIFISYYIININNLTNISYTLLFYLLLLVMLPNLKWLRLSIFIIINFILGLELFFNLKYGYISESLLRTALENDKNQSITMIINDFLPIILPSILFSLIYTYFIYNRIKISFKNSILYWIIIIITSFFLFKNTVYYYLADKRHIVEFNVDPFFSLNKSVRVKYPIIIGNSTIMLISYLGFTEKYTNVIEHEKFNASILDSNNIITNNKYKHIIFILGESAYRARHSLYGYNVDTTPEMKKIFTQNNSCVLNEVHSPSSITRDAIPMLFSFAKPNDEKPLLEEKNIVEMANIQNYNSSWISKNGESGPHSSKYSIIAKLSNNFVEDLNDDLELANQLVKTNFEKNEKNFIVVHLAGSHKPYNLGYDKFDLQALPHANDYDLTIHHTDRVIKQIYSILREKLDNFILIYTPDHGEIVNLGHGLLRRSENFSNQFEIPLMIYSSYDNFPCEEIEKYRNSQGMINTSNLVYLLSNLLGYSIKIDPSFINNDLILSVDGQSYEYQTIINQYQN</sequence>
<dbReference type="GO" id="GO:0009244">
    <property type="term" value="P:lipopolysaccharide core region biosynthetic process"/>
    <property type="evidence" value="ECO:0007669"/>
    <property type="project" value="TreeGrafter"/>
</dbReference>
<gene>
    <name evidence="9" type="ORF">DKK79_04375</name>
</gene>
<dbReference type="InterPro" id="IPR040423">
    <property type="entry name" value="PEA_transferase"/>
</dbReference>
<dbReference type="RefSeq" id="WP_110422997.1">
    <property type="nucleotide sequence ID" value="NZ_QGLP01000004.1"/>
</dbReference>
<dbReference type="PANTHER" id="PTHR30443">
    <property type="entry name" value="INNER MEMBRANE PROTEIN"/>
    <property type="match status" value="1"/>
</dbReference>
<feature type="transmembrane region" description="Helical" evidence="7">
    <location>
        <begin position="129"/>
        <end position="151"/>
    </location>
</feature>
<organism evidence="9 10">
    <name type="scientific">Gilliamella apicola</name>
    <dbReference type="NCBI Taxonomy" id="1196095"/>
    <lineage>
        <taxon>Bacteria</taxon>
        <taxon>Pseudomonadati</taxon>
        <taxon>Pseudomonadota</taxon>
        <taxon>Gammaproteobacteria</taxon>
        <taxon>Orbales</taxon>
        <taxon>Orbaceae</taxon>
        <taxon>Gilliamella</taxon>
    </lineage>
</organism>
<evidence type="ECO:0000256" key="1">
    <source>
        <dbReference type="ARBA" id="ARBA00004651"/>
    </source>
</evidence>
<dbReference type="CDD" id="cd16017">
    <property type="entry name" value="LptA"/>
    <property type="match status" value="1"/>
</dbReference>
<accession>A0A2V4EC66</accession>
<dbReference type="InterPro" id="IPR000917">
    <property type="entry name" value="Sulfatase_N"/>
</dbReference>
<protein>
    <recommendedName>
        <fullName evidence="8">Sulfatase N-terminal domain-containing protein</fullName>
    </recommendedName>
</protein>
<evidence type="ECO:0000256" key="6">
    <source>
        <dbReference type="ARBA" id="ARBA00023136"/>
    </source>
</evidence>
<dbReference type="InterPro" id="IPR017850">
    <property type="entry name" value="Alkaline_phosphatase_core_sf"/>
</dbReference>
<evidence type="ECO:0000313" key="9">
    <source>
        <dbReference type="EMBL" id="PXZ05907.1"/>
    </source>
</evidence>
<feature type="transmembrane region" description="Helical" evidence="7">
    <location>
        <begin position="54"/>
        <end position="75"/>
    </location>
</feature>
<feature type="transmembrane region" description="Helical" evidence="7">
    <location>
        <begin position="7"/>
        <end position="24"/>
    </location>
</feature>
<reference evidence="9 10" key="1">
    <citation type="submission" date="2018-05" db="EMBL/GenBank/DDBJ databases">
        <title>Reference genomes for bee gut microbiota database.</title>
        <authorList>
            <person name="Ellegaard K.M."/>
        </authorList>
    </citation>
    <scope>NUCLEOTIDE SEQUENCE [LARGE SCALE GENOMIC DNA]</scope>
    <source>
        <strain evidence="9 10">ESL0177</strain>
    </source>
</reference>
<keyword evidence="5 7" id="KW-1133">Transmembrane helix</keyword>
<dbReference type="GO" id="GO:0005886">
    <property type="term" value="C:plasma membrane"/>
    <property type="evidence" value="ECO:0007669"/>
    <property type="project" value="UniProtKB-SubCell"/>
</dbReference>
<comment type="subcellular location">
    <subcellularLocation>
        <location evidence="1">Cell membrane</location>
        <topology evidence="1">Multi-pass membrane protein</topology>
    </subcellularLocation>
</comment>
<evidence type="ECO:0000256" key="5">
    <source>
        <dbReference type="ARBA" id="ARBA00022989"/>
    </source>
</evidence>
<dbReference type="EMBL" id="QGLP01000004">
    <property type="protein sequence ID" value="PXZ05907.1"/>
    <property type="molecule type" value="Genomic_DNA"/>
</dbReference>
<dbReference type="GO" id="GO:0016776">
    <property type="term" value="F:phosphotransferase activity, phosphate group as acceptor"/>
    <property type="evidence" value="ECO:0007669"/>
    <property type="project" value="TreeGrafter"/>
</dbReference>
<dbReference type="PANTHER" id="PTHR30443:SF2">
    <property type="entry name" value="PHOSPHOETHANOLAMINE TRANSFERASE EPTC"/>
    <property type="match status" value="1"/>
</dbReference>